<keyword evidence="1" id="KW-0732">Signal</keyword>
<feature type="chain" id="PRO_5016394580" description="Glycosyl hydrolase" evidence="1">
    <location>
        <begin position="19"/>
        <end position="862"/>
    </location>
</feature>
<evidence type="ECO:0000313" key="2">
    <source>
        <dbReference type="EMBL" id="RAJ16363.1"/>
    </source>
</evidence>
<reference evidence="2 3" key="1">
    <citation type="submission" date="2018-06" db="EMBL/GenBank/DDBJ databases">
        <title>Genomic Encyclopedia of Archaeal and Bacterial Type Strains, Phase II (KMG-II): from individual species to whole genera.</title>
        <authorList>
            <person name="Goeker M."/>
        </authorList>
    </citation>
    <scope>NUCLEOTIDE SEQUENCE [LARGE SCALE GENOMIC DNA]</scope>
    <source>
        <strain evidence="2 3">DSM 24464</strain>
    </source>
</reference>
<dbReference type="EMBL" id="QLLO01000003">
    <property type="protein sequence ID" value="RAJ16363.1"/>
    <property type="molecule type" value="Genomic_DNA"/>
</dbReference>
<dbReference type="SUPFAM" id="SSF110296">
    <property type="entry name" value="Oligoxyloglucan reducing end-specific cellobiohydrolase"/>
    <property type="match status" value="2"/>
</dbReference>
<comment type="caution">
    <text evidence="2">The sequence shown here is derived from an EMBL/GenBank/DDBJ whole genome shotgun (WGS) entry which is preliminary data.</text>
</comment>
<sequence>MKKIYSLTILLFTTMVFSQTRNQSDSSIDWTKMNNNKNATFYQVQDNFYNYWKDKTIERGKGYKPFKRWEDFMAPRVYPSGDMSLPTTTYDNYMKWELANGYYNARSSSSVTSNWTQLGPIGPASGPAPYTGTGAGRVNFLRFDPTNSNIMYVGAPDGGLWKSTNGGTTWTTNTDFLTVIGCSDLAIDPTNTQVMYLATGDLEGHRNSIGILKSTDGGITWNTTSLVINSSNGWTLSKLLMDPNDSSRMIVSGNQGVWTTTNGWVTNSYSSFSNTYPDIKDLEFKPGLLNANTVYAAGTKFYKSTDFGTTWTQITSGLPTTGISRIALAVTPGNDAYVYALIGKSSDQSYMGTYRSTDSGTTFTTMSTTPNLLGYESDGSDSGGQAFFDLSIVASPTAPNNITIGGVNHWRSFDGGSTWQNVSVWDSGEVHADVHEITYHPGSSSTMYSCNDGGIFISTDNGNQWTDISGNLAIGQVVKLGLSSNVETQIVAGEQDNGTILNTSTLNDWYGINGGDGGECFIDYTNNNLVYVQYVEGKYSRIDYSTSPETKVAIQTGLPTGIDFYSPFKMDPVNHLKLYSGGTPTLYTSANQGNSWTALGTSSGTGSIKDFVVAPSNPAIIYTVQTDAISKSTNSGGSFTDVTGTLPTSVAYSSITVSNIDPNKVWVTCSGYDSANKVFKSTDGGATWTNISAGLPNVPINTIVFRNAGIADEIYVGGDIGVYITNNNITSWQPFKTNLPNAAVRDLEIYYPTNKLRAGTYGRGVWESELNSQTLGVEDFTSVTSQSTVTISTNTSNLLQIKSSLHNIDKVVIYDVLGKRVYQKEGINTKIFTDNTMTKSQRVLFVKTTLVNGSVAINKILF</sequence>
<name>A0A327RLE1_9FLAO</name>
<protein>
    <recommendedName>
        <fullName evidence="4">Glycosyl hydrolase</fullName>
    </recommendedName>
</protein>
<feature type="signal peptide" evidence="1">
    <location>
        <begin position="1"/>
        <end position="18"/>
    </location>
</feature>
<organism evidence="2 3">
    <name type="scientific">Olleya aquimaris</name>
    <dbReference type="NCBI Taxonomy" id="639310"/>
    <lineage>
        <taxon>Bacteria</taxon>
        <taxon>Pseudomonadati</taxon>
        <taxon>Bacteroidota</taxon>
        <taxon>Flavobacteriia</taxon>
        <taxon>Flavobacteriales</taxon>
        <taxon>Flavobacteriaceae</taxon>
    </lineage>
</organism>
<dbReference type="SUPFAM" id="SSF50939">
    <property type="entry name" value="Sialidases"/>
    <property type="match status" value="1"/>
</dbReference>
<evidence type="ECO:0000256" key="1">
    <source>
        <dbReference type="SAM" id="SignalP"/>
    </source>
</evidence>
<dbReference type="OrthoDB" id="9757809at2"/>
<dbReference type="RefSeq" id="WP_111659551.1">
    <property type="nucleotide sequence ID" value="NZ_QLLO01000003.1"/>
</dbReference>
<dbReference type="AlphaFoldDB" id="A0A327RLE1"/>
<accession>A0A327RLE1</accession>
<proteinExistence type="predicted"/>
<dbReference type="Gene3D" id="2.130.10.10">
    <property type="entry name" value="YVTN repeat-like/Quinoprotein amine dehydrogenase"/>
    <property type="match status" value="4"/>
</dbReference>
<dbReference type="CDD" id="cd15482">
    <property type="entry name" value="Sialidase_non-viral"/>
    <property type="match status" value="1"/>
</dbReference>
<dbReference type="PANTHER" id="PTHR43739:SF5">
    <property type="entry name" value="EXO-ALPHA-SIALIDASE"/>
    <property type="match status" value="1"/>
</dbReference>
<dbReference type="GO" id="GO:0010411">
    <property type="term" value="P:xyloglucan metabolic process"/>
    <property type="evidence" value="ECO:0007669"/>
    <property type="project" value="TreeGrafter"/>
</dbReference>
<dbReference type="PANTHER" id="PTHR43739">
    <property type="entry name" value="XYLOGLUCANASE (EUROFUNG)"/>
    <property type="match status" value="1"/>
</dbReference>
<dbReference type="Proteomes" id="UP000248703">
    <property type="component" value="Unassembled WGS sequence"/>
</dbReference>
<evidence type="ECO:0000313" key="3">
    <source>
        <dbReference type="Proteomes" id="UP000248703"/>
    </source>
</evidence>
<keyword evidence="3" id="KW-1185">Reference proteome</keyword>
<dbReference type="InterPro" id="IPR052025">
    <property type="entry name" value="Xyloglucanase_GH74"/>
</dbReference>
<dbReference type="InterPro" id="IPR036278">
    <property type="entry name" value="Sialidase_sf"/>
</dbReference>
<gene>
    <name evidence="2" type="ORF">LY08_01223</name>
</gene>
<dbReference type="InterPro" id="IPR015943">
    <property type="entry name" value="WD40/YVTN_repeat-like_dom_sf"/>
</dbReference>
<evidence type="ECO:0008006" key="4">
    <source>
        <dbReference type="Google" id="ProtNLM"/>
    </source>
</evidence>